<evidence type="ECO:0000313" key="3">
    <source>
        <dbReference type="Proteomes" id="UP000681720"/>
    </source>
</evidence>
<accession>A0A8S2XJY5</accession>
<name>A0A8S2XJY5_9BILA</name>
<dbReference type="EMBL" id="CAJOBJ010080778">
    <property type="protein sequence ID" value="CAF4499979.1"/>
    <property type="molecule type" value="Genomic_DNA"/>
</dbReference>
<evidence type="ECO:0000256" key="1">
    <source>
        <dbReference type="SAM" id="MobiDB-lite"/>
    </source>
</evidence>
<proteinExistence type="predicted"/>
<feature type="region of interest" description="Disordered" evidence="1">
    <location>
        <begin position="13"/>
        <end position="65"/>
    </location>
</feature>
<reference evidence="2" key="1">
    <citation type="submission" date="2021-02" db="EMBL/GenBank/DDBJ databases">
        <authorList>
            <person name="Nowell W R."/>
        </authorList>
    </citation>
    <scope>NUCLEOTIDE SEQUENCE</scope>
</reference>
<comment type="caution">
    <text evidence="2">The sequence shown here is derived from an EMBL/GenBank/DDBJ whole genome shotgun (WGS) entry which is preliminary data.</text>
</comment>
<feature type="non-terminal residue" evidence="2">
    <location>
        <position position="65"/>
    </location>
</feature>
<evidence type="ECO:0000313" key="2">
    <source>
        <dbReference type="EMBL" id="CAF4499979.1"/>
    </source>
</evidence>
<dbReference type="Proteomes" id="UP000681720">
    <property type="component" value="Unassembled WGS sequence"/>
</dbReference>
<organism evidence="2 3">
    <name type="scientific">Rotaria magnacalcarata</name>
    <dbReference type="NCBI Taxonomy" id="392030"/>
    <lineage>
        <taxon>Eukaryota</taxon>
        <taxon>Metazoa</taxon>
        <taxon>Spiralia</taxon>
        <taxon>Gnathifera</taxon>
        <taxon>Rotifera</taxon>
        <taxon>Eurotatoria</taxon>
        <taxon>Bdelloidea</taxon>
        <taxon>Philodinida</taxon>
        <taxon>Philodinidae</taxon>
        <taxon>Rotaria</taxon>
    </lineage>
</organism>
<sequence>MDPMANILRRAGGYYSRGQMPRAQPQQQQKPAQRRNRRKRQDWADAWRNGTMTVGGQPVKAPDLG</sequence>
<dbReference type="AlphaFoldDB" id="A0A8S2XJY5"/>
<feature type="compositionally biased region" description="Low complexity" evidence="1">
    <location>
        <begin position="22"/>
        <end position="31"/>
    </location>
</feature>
<gene>
    <name evidence="2" type="ORF">GIL414_LOCUS34664</name>
</gene>
<protein>
    <submittedName>
        <fullName evidence="2">Uncharacterized protein</fullName>
    </submittedName>
</protein>